<dbReference type="PROSITE" id="PS50035">
    <property type="entry name" value="PLD"/>
    <property type="match status" value="2"/>
</dbReference>
<dbReference type="PANTHER" id="PTHR21248:SF12">
    <property type="entry name" value="CARDIOLIPIN SYNTHASE C"/>
    <property type="match status" value="1"/>
</dbReference>
<feature type="region of interest" description="Disordered" evidence="1">
    <location>
        <begin position="1"/>
        <end position="30"/>
    </location>
</feature>
<gene>
    <name evidence="3" type="ORF">SAMN02745181_3821</name>
</gene>
<evidence type="ECO:0000259" key="2">
    <source>
        <dbReference type="PROSITE" id="PS50035"/>
    </source>
</evidence>
<dbReference type="InParanoid" id="A0A1M6SGU0"/>
<evidence type="ECO:0000313" key="4">
    <source>
        <dbReference type="Proteomes" id="UP000184510"/>
    </source>
</evidence>
<dbReference type="STRING" id="1123071.SAMN02745181_3821"/>
<dbReference type="EMBL" id="FQYR01000009">
    <property type="protein sequence ID" value="SHK43889.1"/>
    <property type="molecule type" value="Genomic_DNA"/>
</dbReference>
<dbReference type="SUPFAM" id="SSF56024">
    <property type="entry name" value="Phospholipase D/nuclease"/>
    <property type="match status" value="2"/>
</dbReference>
<dbReference type="Gene3D" id="3.30.870.10">
    <property type="entry name" value="Endonuclease Chain A"/>
    <property type="match status" value="2"/>
</dbReference>
<name>A0A1M6SGU0_9BACT</name>
<dbReference type="Pfam" id="PF13091">
    <property type="entry name" value="PLDc_2"/>
    <property type="match status" value="2"/>
</dbReference>
<protein>
    <submittedName>
        <fullName evidence="3">Phosphatidylserine/phosphatidylglycerophosphate/cardiolipin synthase</fullName>
    </submittedName>
</protein>
<dbReference type="InterPro" id="IPR025202">
    <property type="entry name" value="PLD-like_dom"/>
</dbReference>
<dbReference type="FunCoup" id="A0A1M6SGU0">
    <property type="interactions" value="20"/>
</dbReference>
<organism evidence="3 4">
    <name type="scientific">Rubritalea squalenifaciens DSM 18772</name>
    <dbReference type="NCBI Taxonomy" id="1123071"/>
    <lineage>
        <taxon>Bacteria</taxon>
        <taxon>Pseudomonadati</taxon>
        <taxon>Verrucomicrobiota</taxon>
        <taxon>Verrucomicrobiia</taxon>
        <taxon>Verrucomicrobiales</taxon>
        <taxon>Rubritaleaceae</taxon>
        <taxon>Rubritalea</taxon>
    </lineage>
</organism>
<dbReference type="PANTHER" id="PTHR21248">
    <property type="entry name" value="CARDIOLIPIN SYNTHASE"/>
    <property type="match status" value="1"/>
</dbReference>
<feature type="compositionally biased region" description="Basic and acidic residues" evidence="1">
    <location>
        <begin position="1"/>
        <end position="10"/>
    </location>
</feature>
<dbReference type="GO" id="GO:0030572">
    <property type="term" value="F:phosphatidyltransferase activity"/>
    <property type="evidence" value="ECO:0007669"/>
    <property type="project" value="UniProtKB-ARBA"/>
</dbReference>
<dbReference type="GO" id="GO:0032049">
    <property type="term" value="P:cardiolipin biosynthetic process"/>
    <property type="evidence" value="ECO:0007669"/>
    <property type="project" value="UniProtKB-ARBA"/>
</dbReference>
<dbReference type="CDD" id="cd09111">
    <property type="entry name" value="PLDc_ymdC_like_1"/>
    <property type="match status" value="1"/>
</dbReference>
<feature type="domain" description="PLD phosphodiesterase" evidence="2">
    <location>
        <begin position="386"/>
        <end position="413"/>
    </location>
</feature>
<evidence type="ECO:0000256" key="1">
    <source>
        <dbReference type="SAM" id="MobiDB-lite"/>
    </source>
</evidence>
<evidence type="ECO:0000313" key="3">
    <source>
        <dbReference type="EMBL" id="SHK43889.1"/>
    </source>
</evidence>
<dbReference type="CDD" id="cd09113">
    <property type="entry name" value="PLDc_ymdC_like_2"/>
    <property type="match status" value="1"/>
</dbReference>
<dbReference type="InterPro" id="IPR001736">
    <property type="entry name" value="PLipase_D/transphosphatidylase"/>
</dbReference>
<reference evidence="3 4" key="1">
    <citation type="submission" date="2016-11" db="EMBL/GenBank/DDBJ databases">
        <authorList>
            <person name="Jaros S."/>
            <person name="Januszkiewicz K."/>
            <person name="Wedrychowicz H."/>
        </authorList>
    </citation>
    <scope>NUCLEOTIDE SEQUENCE [LARGE SCALE GENOMIC DNA]</scope>
    <source>
        <strain evidence="3 4">DSM 18772</strain>
    </source>
</reference>
<feature type="domain" description="PLD phosphodiesterase" evidence="2">
    <location>
        <begin position="148"/>
        <end position="175"/>
    </location>
</feature>
<dbReference type="AlphaFoldDB" id="A0A1M6SGU0"/>
<accession>A0A1M6SGU0</accession>
<dbReference type="Proteomes" id="UP000184510">
    <property type="component" value="Unassembled WGS sequence"/>
</dbReference>
<sequence length="492" mass="55720">MVPKVEDKPVTKSLSPPKSGVLAETARRLENTRDEEQSSLLLLDEAKEALEWRLALVDSAKSSIDIQLYLWHDGASGKLLLDRVLRAADRGVRVRILVDDFLFNGNEPFVSSICRYHPNIDIRIFNPTSFRGNPLGSSIEFLLNFVHLNRRMHNKTWTADQSFSIVGGRNVGDHYYGLDEHYNFLDLDVLVSGPPVREVAKGFDLFWNSAQAYPGALLSKRAKREILEERRARLLAYLDQEKGGMLRSFPTRPKDWSSEFARLPHTMAKGKAVFIQDHPDREQDNRQLVTSLGTAVGKQSRELILVSPYFIPGKGMLESMEQAVKEGKDVHVLAPSLAANNQPAAHGHYKKKRKPTLRTGAKLYELRSQPDKSVRMMADVSPVRSKIVAMHTKAIVGDRTRCFIGSMNLDPRAIKINTESGMLIDSPELTADLFSMLQKIRRSESVWEVTLDERNKLRWSENGVNFQDEPPAPWMKKVTSRIVGWLPLESQL</sequence>
<proteinExistence type="predicted"/>
<dbReference type="SMART" id="SM00155">
    <property type="entry name" value="PLDc"/>
    <property type="match status" value="2"/>
</dbReference>
<keyword evidence="4" id="KW-1185">Reference proteome</keyword>